<accession>A0A8X7R0T4</accession>
<organism evidence="2 3">
    <name type="scientific">Brassica carinata</name>
    <name type="common">Ethiopian mustard</name>
    <name type="synonym">Abyssinian cabbage</name>
    <dbReference type="NCBI Taxonomy" id="52824"/>
    <lineage>
        <taxon>Eukaryota</taxon>
        <taxon>Viridiplantae</taxon>
        <taxon>Streptophyta</taxon>
        <taxon>Embryophyta</taxon>
        <taxon>Tracheophyta</taxon>
        <taxon>Spermatophyta</taxon>
        <taxon>Magnoliopsida</taxon>
        <taxon>eudicotyledons</taxon>
        <taxon>Gunneridae</taxon>
        <taxon>Pentapetalae</taxon>
        <taxon>rosids</taxon>
        <taxon>malvids</taxon>
        <taxon>Brassicales</taxon>
        <taxon>Brassicaceae</taxon>
        <taxon>Brassiceae</taxon>
        <taxon>Brassica</taxon>
    </lineage>
</organism>
<dbReference type="OrthoDB" id="1845982at2759"/>
<evidence type="ECO:0000313" key="3">
    <source>
        <dbReference type="Proteomes" id="UP000886595"/>
    </source>
</evidence>
<comment type="caution">
    <text evidence="2">The sequence shown here is derived from an EMBL/GenBank/DDBJ whole genome shotgun (WGS) entry which is preliminary data.</text>
</comment>
<dbReference type="InterPro" id="IPR013187">
    <property type="entry name" value="F-box-assoc_dom_typ3"/>
</dbReference>
<evidence type="ECO:0000259" key="1">
    <source>
        <dbReference type="Pfam" id="PF08268"/>
    </source>
</evidence>
<dbReference type="Proteomes" id="UP000886595">
    <property type="component" value="Unassembled WGS sequence"/>
</dbReference>
<protein>
    <recommendedName>
        <fullName evidence="1">F-box associated beta-propeller type 3 domain-containing protein</fullName>
    </recommendedName>
</protein>
<name>A0A8X7R0T4_BRACI</name>
<gene>
    <name evidence="2" type="ORF">Bca52824_060103</name>
</gene>
<dbReference type="InterPro" id="IPR017451">
    <property type="entry name" value="F-box-assoc_interact_dom"/>
</dbReference>
<dbReference type="NCBIfam" id="TIGR01640">
    <property type="entry name" value="F_box_assoc_1"/>
    <property type="match status" value="1"/>
</dbReference>
<sequence>MNIRFVVISYLISKWVLISFHREDHEFSGDKSRHDPRDSLSFSGSDVGKSRLLNKECNKRSYEAWFLNLNHDRTNSISGYFAQYNGGEYNYHTRFIHEKTVSENNGVSIDFLPPGKVKIEACDASHRILLCVNETRPSVTEYIVCKPTTKQYQILPNPTMQTCAVSFGLAVNRLNPFRYKILRLSRLPGILNRSHRTFVSEVFDSYSFTWKRINNLRLPRKDGLIPSNPVHASRFLHWLSPDDNVIRFCLKTETWSFFKTPNFGVSPTLVRYEGKLGVSRWWMTGSGEELNRLWVLKSSFEKSWVKVKDIKRMGIGENVLWTPSNDMVTLSSWDRLWLYNVNTQKLNMIHVKKERTNYVLFPFRSDYERVDMDESRELQLSQRPIGSR</sequence>
<dbReference type="EMBL" id="JAAMPC010000012">
    <property type="protein sequence ID" value="KAG2277548.1"/>
    <property type="molecule type" value="Genomic_DNA"/>
</dbReference>
<proteinExistence type="predicted"/>
<reference evidence="2 3" key="1">
    <citation type="submission" date="2020-02" db="EMBL/GenBank/DDBJ databases">
        <authorList>
            <person name="Ma Q."/>
            <person name="Huang Y."/>
            <person name="Song X."/>
            <person name="Pei D."/>
        </authorList>
    </citation>
    <scope>NUCLEOTIDE SEQUENCE [LARGE SCALE GENOMIC DNA]</scope>
    <source>
        <strain evidence="2">Sxm20200214</strain>
        <tissue evidence="2">Leaf</tissue>
    </source>
</reference>
<dbReference type="Pfam" id="PF08268">
    <property type="entry name" value="FBA_3"/>
    <property type="match status" value="1"/>
</dbReference>
<evidence type="ECO:0000313" key="2">
    <source>
        <dbReference type="EMBL" id="KAG2277548.1"/>
    </source>
</evidence>
<dbReference type="PANTHER" id="PTHR31672">
    <property type="entry name" value="BNACNNG10540D PROTEIN"/>
    <property type="match status" value="1"/>
</dbReference>
<dbReference type="AlphaFoldDB" id="A0A8X7R0T4"/>
<keyword evidence="3" id="KW-1185">Reference proteome</keyword>
<dbReference type="InterPro" id="IPR050796">
    <property type="entry name" value="SCF_F-box_component"/>
</dbReference>
<feature type="domain" description="F-box associated beta-propeller type 3" evidence="1">
    <location>
        <begin position="125"/>
        <end position="307"/>
    </location>
</feature>